<dbReference type="Pfam" id="PF00370">
    <property type="entry name" value="FGGY_N"/>
    <property type="match status" value="1"/>
</dbReference>
<accession>A0ABV1REZ0</accession>
<dbReference type="PANTHER" id="PTHR43095">
    <property type="entry name" value="SUGAR KINASE"/>
    <property type="match status" value="1"/>
</dbReference>
<dbReference type="InterPro" id="IPR018484">
    <property type="entry name" value="FGGY_N"/>
</dbReference>
<evidence type="ECO:0000256" key="2">
    <source>
        <dbReference type="ARBA" id="ARBA00022679"/>
    </source>
</evidence>
<feature type="domain" description="Carbohydrate kinase FGGY N-terminal" evidence="4">
    <location>
        <begin position="2"/>
        <end position="235"/>
    </location>
</feature>
<comment type="caution">
    <text evidence="6">The sequence shown here is derived from an EMBL/GenBank/DDBJ whole genome shotgun (WGS) entry which is preliminary data.</text>
</comment>
<dbReference type="RefSeq" id="WP_350400941.1">
    <property type="nucleotide sequence ID" value="NZ_JBELOE010000102.1"/>
</dbReference>
<comment type="similarity">
    <text evidence="1">Belongs to the FGGY kinase family.</text>
</comment>
<evidence type="ECO:0000256" key="3">
    <source>
        <dbReference type="ARBA" id="ARBA00022777"/>
    </source>
</evidence>
<feature type="domain" description="Carbohydrate kinase FGGY C-terminal" evidence="5">
    <location>
        <begin position="246"/>
        <end position="420"/>
    </location>
</feature>
<evidence type="ECO:0000313" key="7">
    <source>
        <dbReference type="Proteomes" id="UP001467690"/>
    </source>
</evidence>
<evidence type="ECO:0000259" key="4">
    <source>
        <dbReference type="Pfam" id="PF00370"/>
    </source>
</evidence>
<reference evidence="6 7" key="1">
    <citation type="submission" date="2024-06" db="EMBL/GenBank/DDBJ databases">
        <authorList>
            <person name="Chen R.Y."/>
        </authorList>
    </citation>
    <scope>NUCLEOTIDE SEQUENCE [LARGE SCALE GENOMIC DNA]</scope>
    <source>
        <strain evidence="6 7">D2</strain>
    </source>
</reference>
<sequence length="463" mass="52227">MYTFIFDIGKTNIKGHVLDPLGDSVWSDSMENYSIKGKDYNYVDVIEIEKWLLTTLRRTTQLYDITAINVTTHGACAVLLNHEGKLCLPVMDYECDIVEEISADYNSVRPDYHKTYSPNLSMGLNLGRQLYWLKHKYPKQFKQTHLVLMYPQYWVWRLTNIAITEVTSLGCHTDLWYPQQASYSSLIDTLNIRHAMPPLKEAQAEIGIPSKTVRSQTGLSENCKVYAGIHDSNASFARYLSNNQKQPFNVVSTGTWIITMAMGADLKNLSEDKDMLANVCILNTPVACARFMGGREFEHICQLTGAKITDQVSNSDIQKIIDNEIYALPAFENNSGPFKGHPAKITRNPHNGKALATLYLALMIDLELSLLSATGDIIFGSTSKKNPQMCQIVAQLNPQQNIVLSGDNASTVKGAWIMTRWSDWRQQTDIKTQIAKPLGLENLAAYKNKWLQQLKVTNQEICL</sequence>
<keyword evidence="2" id="KW-0808">Transferase</keyword>
<name>A0ABV1REZ0_9ALTE</name>
<evidence type="ECO:0000313" key="6">
    <source>
        <dbReference type="EMBL" id="MER2491272.1"/>
    </source>
</evidence>
<evidence type="ECO:0000259" key="5">
    <source>
        <dbReference type="Pfam" id="PF21546"/>
    </source>
</evidence>
<dbReference type="Gene3D" id="3.30.420.40">
    <property type="match status" value="2"/>
</dbReference>
<dbReference type="PANTHER" id="PTHR43095:SF3">
    <property type="entry name" value="L-XYLULOSE_3-KETO-L-GULONATE KINASE"/>
    <property type="match status" value="1"/>
</dbReference>
<evidence type="ECO:0000256" key="1">
    <source>
        <dbReference type="ARBA" id="ARBA00009156"/>
    </source>
</evidence>
<dbReference type="Proteomes" id="UP001467690">
    <property type="component" value="Unassembled WGS sequence"/>
</dbReference>
<dbReference type="InterPro" id="IPR049382">
    <property type="entry name" value="FGGY_C_2"/>
</dbReference>
<dbReference type="SUPFAM" id="SSF53067">
    <property type="entry name" value="Actin-like ATPase domain"/>
    <property type="match status" value="1"/>
</dbReference>
<proteinExistence type="inferred from homology"/>
<dbReference type="EMBL" id="JBELOE010000102">
    <property type="protein sequence ID" value="MER2491272.1"/>
    <property type="molecule type" value="Genomic_DNA"/>
</dbReference>
<dbReference type="GO" id="GO:0016301">
    <property type="term" value="F:kinase activity"/>
    <property type="evidence" value="ECO:0007669"/>
    <property type="project" value="UniProtKB-KW"/>
</dbReference>
<organism evidence="6 7">
    <name type="scientific">Catenovulum sediminis</name>
    <dbReference type="NCBI Taxonomy" id="1740262"/>
    <lineage>
        <taxon>Bacteria</taxon>
        <taxon>Pseudomonadati</taxon>
        <taxon>Pseudomonadota</taxon>
        <taxon>Gammaproteobacteria</taxon>
        <taxon>Alteromonadales</taxon>
        <taxon>Alteromonadaceae</taxon>
        <taxon>Catenovulum</taxon>
    </lineage>
</organism>
<gene>
    <name evidence="6" type="ORF">ABS311_05180</name>
</gene>
<dbReference type="CDD" id="cd07772">
    <property type="entry name" value="ASKHA_NBD_FGGY_NaCK-like"/>
    <property type="match status" value="1"/>
</dbReference>
<protein>
    <submittedName>
        <fullName evidence="6">FGGY family carbohydrate kinase</fullName>
    </submittedName>
</protein>
<keyword evidence="7" id="KW-1185">Reference proteome</keyword>
<dbReference type="InterPro" id="IPR050406">
    <property type="entry name" value="FGGY_Carb_Kinase"/>
</dbReference>
<dbReference type="Pfam" id="PF21546">
    <property type="entry name" value="FGGY_C_2"/>
    <property type="match status" value="1"/>
</dbReference>
<keyword evidence="3 6" id="KW-0418">Kinase</keyword>
<dbReference type="InterPro" id="IPR043129">
    <property type="entry name" value="ATPase_NBD"/>
</dbReference>